<accession>A0A1N6RPF1</accession>
<sequence length="120" mass="14742">MNKKLKYKLNEKTNRILSKCELDFIIYSYPRLFTLTSDNYSVIFIDDLEKLKFQLKKHKKFNGYTELEIIRKRQIYKLSEININSLKFKNKFYVFPLQNRKMVNQKIKLENILIVYYEII</sequence>
<reference evidence="2" key="1">
    <citation type="submission" date="2017-01" db="EMBL/GenBank/DDBJ databases">
        <authorList>
            <person name="Varghese N."/>
            <person name="Submissions S."/>
        </authorList>
    </citation>
    <scope>NUCLEOTIDE SEQUENCE [LARGE SCALE GENOMIC DNA]</scope>
    <source>
        <strain evidence="2">ATCC 700103</strain>
    </source>
</reference>
<organism evidence="1 2">
    <name type="scientific">Halanaerobium kushneri</name>
    <dbReference type="NCBI Taxonomy" id="56779"/>
    <lineage>
        <taxon>Bacteria</taxon>
        <taxon>Bacillati</taxon>
        <taxon>Bacillota</taxon>
        <taxon>Clostridia</taxon>
        <taxon>Halanaerobiales</taxon>
        <taxon>Halanaerobiaceae</taxon>
        <taxon>Halanaerobium</taxon>
    </lineage>
</organism>
<dbReference type="RefSeq" id="WP_076543922.1">
    <property type="nucleotide sequence ID" value="NZ_FTNC01000003.1"/>
</dbReference>
<evidence type="ECO:0000313" key="2">
    <source>
        <dbReference type="Proteomes" id="UP000185669"/>
    </source>
</evidence>
<name>A0A1N6RPF1_9FIRM</name>
<proteinExistence type="predicted"/>
<dbReference type="STRING" id="56779.SAMN05421834_10365"/>
<keyword evidence="2" id="KW-1185">Reference proteome</keyword>
<dbReference type="EMBL" id="FTNC01000003">
    <property type="protein sequence ID" value="SIQ30602.1"/>
    <property type="molecule type" value="Genomic_DNA"/>
</dbReference>
<gene>
    <name evidence="1" type="ORF">SAMN05421834_10365</name>
</gene>
<dbReference type="AlphaFoldDB" id="A0A1N6RPF1"/>
<dbReference type="Proteomes" id="UP000185669">
    <property type="component" value="Unassembled WGS sequence"/>
</dbReference>
<protein>
    <submittedName>
        <fullName evidence="1">Uncharacterized protein</fullName>
    </submittedName>
</protein>
<evidence type="ECO:0000313" key="1">
    <source>
        <dbReference type="EMBL" id="SIQ30602.1"/>
    </source>
</evidence>